<protein>
    <submittedName>
        <fullName evidence="1">Uncharacterized protein</fullName>
    </submittedName>
</protein>
<sequence>MIQKLINFPLWELLRFYYQRFSDHELDFSQALRQVFCKISTKSSPSYFF</sequence>
<dbReference type="KEGG" id="lst:LSS_19685"/>
<reference evidence="1 2" key="1">
    <citation type="journal article" date="2012" name="Gene">
        <title>Sequence of Leptospira santarosai serovar Shermani genome and prediction of virulence-associated genes.</title>
        <authorList>
            <person name="Chou L.F."/>
            <person name="Chen Y.T."/>
            <person name="Lu C.W."/>
            <person name="Ko Y.C."/>
            <person name="Tang C.Y."/>
            <person name="Pan M.J."/>
            <person name="Tian Y.C."/>
            <person name="Chiu C.H."/>
            <person name="Hung C.C."/>
            <person name="Yang C.W."/>
        </authorList>
    </citation>
    <scope>NUCLEOTIDE SEQUENCE [LARGE SCALE GENOMIC DNA]</scope>
    <source>
        <strain evidence="1">LT 821</strain>
    </source>
</reference>
<evidence type="ECO:0000313" key="2">
    <source>
        <dbReference type="Proteomes" id="UP000035800"/>
    </source>
</evidence>
<reference evidence="1 2" key="2">
    <citation type="journal article" date="2014" name="Emerg. Microbes Infect.">
        <title>Potential impact on kidney infection: a whole-genome analysis of Leptospira santarosai serovar Shermani.</title>
        <authorList>
            <person name="Chou L.F."/>
            <person name="Chen T.W."/>
            <person name="Ko Y.C."/>
            <person name="Pan M.J."/>
            <person name="Tian Y.C."/>
            <person name="Chiu C.H."/>
            <person name="Tang P."/>
            <person name="Hung C.C."/>
            <person name="Yang C.W."/>
        </authorList>
    </citation>
    <scope>NUCLEOTIDE SEQUENCE</scope>
    <source>
        <strain evidence="1 2">LT 821</strain>
    </source>
</reference>
<accession>K8XTS6</accession>
<gene>
    <name evidence="1" type="ORF">LSS_19685</name>
</gene>
<dbReference type="EMBL" id="CP006694">
    <property type="protein sequence ID" value="EKT85038.1"/>
    <property type="molecule type" value="Genomic_DNA"/>
</dbReference>
<organism evidence="1 2">
    <name type="scientific">Leptospira santarosai serovar Shermani str. LT 821</name>
    <dbReference type="NCBI Taxonomy" id="758847"/>
    <lineage>
        <taxon>Bacteria</taxon>
        <taxon>Pseudomonadati</taxon>
        <taxon>Spirochaetota</taxon>
        <taxon>Spirochaetia</taxon>
        <taxon>Leptospirales</taxon>
        <taxon>Leptospiraceae</taxon>
        <taxon>Leptospira</taxon>
    </lineage>
</organism>
<evidence type="ECO:0000313" key="1">
    <source>
        <dbReference type="EMBL" id="EKT85038.1"/>
    </source>
</evidence>
<dbReference type="Proteomes" id="UP000035800">
    <property type="component" value="Chromosome I"/>
</dbReference>
<proteinExistence type="predicted"/>
<dbReference type="PATRIC" id="fig|758847.3.peg.4098"/>
<name>K8XTS6_9LEPT</name>
<dbReference type="AlphaFoldDB" id="K8XTS6"/>